<dbReference type="Pfam" id="PF07715">
    <property type="entry name" value="Plug"/>
    <property type="match status" value="1"/>
</dbReference>
<dbReference type="GO" id="GO:0009279">
    <property type="term" value="C:cell outer membrane"/>
    <property type="evidence" value="ECO:0007669"/>
    <property type="project" value="UniProtKB-SubCell"/>
</dbReference>
<keyword evidence="9" id="KW-0998">Cell outer membrane</keyword>
<evidence type="ECO:0000256" key="1">
    <source>
        <dbReference type="ARBA" id="ARBA00004571"/>
    </source>
</evidence>
<dbReference type="AlphaFoldDB" id="A0A2S7T5Y4"/>
<name>A0A2S7T5Y4_9FLAO</name>
<accession>A0A2S7T5Y4</accession>
<dbReference type="RefSeq" id="WP_105000725.1">
    <property type="nucleotide sequence ID" value="NZ_MQVX01000001.1"/>
</dbReference>
<protein>
    <recommendedName>
        <fullName evidence="16">TonB-dependent receptor</fullName>
    </recommendedName>
</protein>
<keyword evidence="15" id="KW-1185">Reference proteome</keyword>
<proteinExistence type="inferred from homology"/>
<dbReference type="InterPro" id="IPR037066">
    <property type="entry name" value="Plug_dom_sf"/>
</dbReference>
<evidence type="ECO:0000313" key="14">
    <source>
        <dbReference type="EMBL" id="PQJ15074.1"/>
    </source>
</evidence>
<evidence type="ECO:0000259" key="13">
    <source>
        <dbReference type="Pfam" id="PF22904"/>
    </source>
</evidence>
<dbReference type="Pfam" id="PF00593">
    <property type="entry name" value="TonB_dep_Rec_b-barrel"/>
    <property type="match status" value="1"/>
</dbReference>
<feature type="domain" description="TonB-dependent receptor-like beta-barrel" evidence="11">
    <location>
        <begin position="374"/>
        <end position="774"/>
    </location>
</feature>
<evidence type="ECO:0000256" key="5">
    <source>
        <dbReference type="ARBA" id="ARBA00022729"/>
    </source>
</evidence>
<keyword evidence="8" id="KW-0675">Receptor</keyword>
<dbReference type="InterPro" id="IPR039426">
    <property type="entry name" value="TonB-dep_rcpt-like"/>
</dbReference>
<evidence type="ECO:0000256" key="6">
    <source>
        <dbReference type="ARBA" id="ARBA00023077"/>
    </source>
</evidence>
<keyword evidence="2" id="KW-0813">Transport</keyword>
<evidence type="ECO:0000256" key="10">
    <source>
        <dbReference type="RuleBase" id="RU003357"/>
    </source>
</evidence>
<evidence type="ECO:0000256" key="4">
    <source>
        <dbReference type="ARBA" id="ARBA00022692"/>
    </source>
</evidence>
<dbReference type="GO" id="GO:0044718">
    <property type="term" value="P:siderophore transmembrane transport"/>
    <property type="evidence" value="ECO:0007669"/>
    <property type="project" value="TreeGrafter"/>
</dbReference>
<reference evidence="15" key="1">
    <citation type="submission" date="2016-11" db="EMBL/GenBank/DDBJ databases">
        <title>Trade-off between light-utilization and light-protection in marine flavobacteria.</title>
        <authorList>
            <person name="Kumagai Y."/>
            <person name="Yoshizawa S."/>
            <person name="Kogure K."/>
        </authorList>
    </citation>
    <scope>NUCLEOTIDE SEQUENCE [LARGE SCALE GENOMIC DNA]</scope>
    <source>
        <strain evidence="15">SG-18</strain>
    </source>
</reference>
<dbReference type="InterPro" id="IPR055074">
    <property type="entry name" value="NOMO1-3_2nd"/>
</dbReference>
<evidence type="ECO:0000313" key="15">
    <source>
        <dbReference type="Proteomes" id="UP000239366"/>
    </source>
</evidence>
<dbReference type="Pfam" id="PF22904">
    <property type="entry name" value="NOMO1-like_2nd"/>
    <property type="match status" value="1"/>
</dbReference>
<keyword evidence="6 10" id="KW-0798">TonB box</keyword>
<evidence type="ECO:0000256" key="9">
    <source>
        <dbReference type="ARBA" id="ARBA00023237"/>
    </source>
</evidence>
<comment type="subcellular location">
    <subcellularLocation>
        <location evidence="1">Cell outer membrane</location>
        <topology evidence="1">Multi-pass membrane protein</topology>
    </subcellularLocation>
</comment>
<comment type="similarity">
    <text evidence="10">Belongs to the TonB-dependent receptor family.</text>
</comment>
<dbReference type="Gene3D" id="2.40.170.20">
    <property type="entry name" value="TonB-dependent receptor, beta-barrel domain"/>
    <property type="match status" value="1"/>
</dbReference>
<dbReference type="EMBL" id="MQVX01000001">
    <property type="protein sequence ID" value="PQJ15074.1"/>
    <property type="molecule type" value="Genomic_DNA"/>
</dbReference>
<dbReference type="Gene3D" id="2.170.130.10">
    <property type="entry name" value="TonB-dependent receptor, plug domain"/>
    <property type="match status" value="1"/>
</dbReference>
<dbReference type="SUPFAM" id="SSF49478">
    <property type="entry name" value="Cna protein B-type domain"/>
    <property type="match status" value="1"/>
</dbReference>
<feature type="domain" description="NOMO second beta-sandwich" evidence="13">
    <location>
        <begin position="28"/>
        <end position="87"/>
    </location>
</feature>
<dbReference type="OrthoDB" id="9795928at2"/>
<evidence type="ECO:0000256" key="3">
    <source>
        <dbReference type="ARBA" id="ARBA00022452"/>
    </source>
</evidence>
<dbReference type="PANTHER" id="PTHR30069">
    <property type="entry name" value="TONB-DEPENDENT OUTER MEMBRANE RECEPTOR"/>
    <property type="match status" value="1"/>
</dbReference>
<dbReference type="PANTHER" id="PTHR30069:SF29">
    <property type="entry name" value="HEMOGLOBIN AND HEMOGLOBIN-HAPTOGLOBIN-BINDING PROTEIN 1-RELATED"/>
    <property type="match status" value="1"/>
</dbReference>
<dbReference type="GO" id="GO:0015344">
    <property type="term" value="F:siderophore uptake transmembrane transporter activity"/>
    <property type="evidence" value="ECO:0007669"/>
    <property type="project" value="TreeGrafter"/>
</dbReference>
<evidence type="ECO:0008006" key="16">
    <source>
        <dbReference type="Google" id="ProtNLM"/>
    </source>
</evidence>
<dbReference type="InterPro" id="IPR000531">
    <property type="entry name" value="Beta-barrel_TonB"/>
</dbReference>
<sequence>MQLFQLLTAVILLWAPPVQDSPCTLQFSGKVVDFHSQLHLSKAVLELYRPGSQELLQSVSTTDGGAFLLSELCPGKYTVVVSHPECRPITQEIVIRKNLSQTFVLEHHFEELKEVEVFGSKQKEETRSALERKLNEGILEQYSSGTLGEALKEITGVNTLNTGAQISKPSIHGLTGSRVLILNNGVRMQDMEWGDEHAPNVDINAVSNVTVVKGAASLRYGGDALGGIILLQPDQLKIDSPGLSGKALISMQSNGRGGTVSNRITQVFEKNWFAQVQGSYKILGDMEAPDYVLSNTGIRQGAAALRIGKQEIQQGITFDYKYFASSIGILRASHIGNVDDLIRSINSGQPEVIHPFTYEINTPRQRVTHHLGRIVYYKRFERVGRMDLSYDFQSNRRFEFDIRVGDDRNKPAIDLELTTHTIQADFKKDSNPNKLWEAGILGRYQENFPNPETGVRRLIPDYQRVEAGAYLTHVYRWKDKHSIDLGVRYDYSQIDAKKFYITSRWEERGYQEEFGDRIIEDLGTQLLVNPVLDYHNYSWSAGYQFKPDNDREFRLNFTCAQRAPNPSELFSDGLHHSAARIELGDLRIQSEQSKKLTASWQQSSSSWSWIIEPYINYVNDFILLEPTGVEFTIRGAFPVWSYRQTDALLAGLDLQIEKQWHPHWTSIHQFSYLYGQDQSQDIPLINMPPINTNHRLQFDLPQWHSFKFEVQGEYVFQQTRTPANIEVLSPNIQSNVLLRINDAPDAYVLLSAQASWQWPLAKGSVQLSLAGTNLLNTQFRNYLNRQRFFADDLGRNIQLQLKFNY</sequence>
<gene>
    <name evidence="14" type="ORF">BST99_04395</name>
</gene>
<dbReference type="InterPro" id="IPR036942">
    <property type="entry name" value="Beta-barrel_TonB_sf"/>
</dbReference>
<keyword evidence="7 10" id="KW-0472">Membrane</keyword>
<keyword evidence="4" id="KW-0812">Transmembrane</keyword>
<evidence type="ECO:0000259" key="12">
    <source>
        <dbReference type="Pfam" id="PF07715"/>
    </source>
</evidence>
<feature type="domain" description="TonB-dependent receptor plug" evidence="12">
    <location>
        <begin position="139"/>
        <end position="228"/>
    </location>
</feature>
<evidence type="ECO:0000256" key="2">
    <source>
        <dbReference type="ARBA" id="ARBA00022448"/>
    </source>
</evidence>
<dbReference type="Proteomes" id="UP000239366">
    <property type="component" value="Unassembled WGS sequence"/>
</dbReference>
<evidence type="ECO:0000259" key="11">
    <source>
        <dbReference type="Pfam" id="PF00593"/>
    </source>
</evidence>
<organism evidence="14 15">
    <name type="scientific">Aureicoccus marinus</name>
    <dbReference type="NCBI Taxonomy" id="754435"/>
    <lineage>
        <taxon>Bacteria</taxon>
        <taxon>Pseudomonadati</taxon>
        <taxon>Bacteroidota</taxon>
        <taxon>Flavobacteriia</taxon>
        <taxon>Flavobacteriales</taxon>
        <taxon>Flavobacteriaceae</taxon>
        <taxon>Aureicoccus</taxon>
    </lineage>
</organism>
<dbReference type="InterPro" id="IPR012910">
    <property type="entry name" value="Plug_dom"/>
</dbReference>
<evidence type="ECO:0000256" key="7">
    <source>
        <dbReference type="ARBA" id="ARBA00023136"/>
    </source>
</evidence>
<evidence type="ECO:0000256" key="8">
    <source>
        <dbReference type="ARBA" id="ARBA00023170"/>
    </source>
</evidence>
<keyword evidence="3" id="KW-1134">Transmembrane beta strand</keyword>
<comment type="caution">
    <text evidence="14">The sequence shown here is derived from an EMBL/GenBank/DDBJ whole genome shotgun (WGS) entry which is preliminary data.</text>
</comment>
<keyword evidence="5" id="KW-0732">Signal</keyword>
<dbReference type="Gene3D" id="2.60.40.1120">
    <property type="entry name" value="Carboxypeptidase-like, regulatory domain"/>
    <property type="match status" value="1"/>
</dbReference>
<dbReference type="SUPFAM" id="SSF56935">
    <property type="entry name" value="Porins"/>
    <property type="match status" value="1"/>
</dbReference>